<evidence type="ECO:0000256" key="1">
    <source>
        <dbReference type="ARBA" id="ARBA00022630"/>
    </source>
</evidence>
<feature type="domain" description="FAD-dependent oxidoreductase 2 FAD-binding" evidence="3">
    <location>
        <begin position="10"/>
        <end position="537"/>
    </location>
</feature>
<dbReference type="PANTHER" id="PTHR43260">
    <property type="entry name" value="3-KETOSTEROID-DELTA-1-DEHYDROGENASE"/>
    <property type="match status" value="1"/>
</dbReference>
<dbReference type="PANTHER" id="PTHR43260:SF1">
    <property type="entry name" value="KSDD-LIKE STEROID DEHYDROGENASE RV0785"/>
    <property type="match status" value="1"/>
</dbReference>
<dbReference type="InterPro" id="IPR003953">
    <property type="entry name" value="FAD-dep_OxRdtase_2_FAD-bd"/>
</dbReference>
<dbReference type="Pfam" id="PF00890">
    <property type="entry name" value="FAD_binding_2"/>
    <property type="match status" value="1"/>
</dbReference>
<organism evidence="4 5">
    <name type="scientific">Microbacterium insulae</name>
    <dbReference type="NCBI Taxonomy" id="483014"/>
    <lineage>
        <taxon>Bacteria</taxon>
        <taxon>Bacillati</taxon>
        <taxon>Actinomycetota</taxon>
        <taxon>Actinomycetes</taxon>
        <taxon>Micrococcales</taxon>
        <taxon>Microbacteriaceae</taxon>
        <taxon>Microbacterium</taxon>
    </lineage>
</organism>
<dbReference type="EMBL" id="JBHTII010000002">
    <property type="protein sequence ID" value="MFD0791704.1"/>
    <property type="molecule type" value="Genomic_DNA"/>
</dbReference>
<dbReference type="RefSeq" id="WP_204979448.1">
    <property type="nucleotide sequence ID" value="NZ_JBHTII010000002.1"/>
</dbReference>
<keyword evidence="5" id="KW-1185">Reference proteome</keyword>
<dbReference type="Proteomes" id="UP001597055">
    <property type="component" value="Unassembled WGS sequence"/>
</dbReference>
<reference evidence="5" key="1">
    <citation type="journal article" date="2019" name="Int. J. Syst. Evol. Microbiol.">
        <title>The Global Catalogue of Microorganisms (GCM) 10K type strain sequencing project: providing services to taxonomists for standard genome sequencing and annotation.</title>
        <authorList>
            <consortium name="The Broad Institute Genomics Platform"/>
            <consortium name="The Broad Institute Genome Sequencing Center for Infectious Disease"/>
            <person name="Wu L."/>
            <person name="Ma J."/>
        </authorList>
    </citation>
    <scope>NUCLEOTIDE SEQUENCE [LARGE SCALE GENOMIC DNA]</scope>
    <source>
        <strain evidence="5">CCUG 54523</strain>
    </source>
</reference>
<accession>A0ABW3AN58</accession>
<dbReference type="InterPro" id="IPR014614">
    <property type="entry name" value="KsdD_DH"/>
</dbReference>
<dbReference type="Gene3D" id="3.50.50.60">
    <property type="entry name" value="FAD/NAD(P)-binding domain"/>
    <property type="match status" value="1"/>
</dbReference>
<comment type="caution">
    <text evidence="4">The sequence shown here is derived from an EMBL/GenBank/DDBJ whole genome shotgun (WGS) entry which is preliminary data.</text>
</comment>
<sequence length="555" mass="59010">MPALTSHTADVLVIGWGLAGLVAASEAASAGKRVVIVDQEPRSNLGGQAWWSFGGLFFVDSPEQRRMGIKDSIELARQDWFGNAGFDREEDLWPQRWAEAYLQFAHGEKRAWLREKGVGFFPVVGWAERGGYTATGPGNSVPRFHITWGTGPGLVAPFQASVETGEVQGRVTVLPRHRVTRLTEAGGSVTGAEGDILAPSGAARGVASSREVVGSFAITAGATIVASGGIGGNHDLVRRWWPERLGTPPSAMVTGVPAYVDGSMQSVSEAAGARLINGDRMWHYVEGIQNWDPVWPGHGIRILPGPSSVWLDATGTRLPVPLFPGFDTLGTLAHLRATGYDHSWFVLSQQIIEKEFTLSGSEQNPDLTGKDVRLLAKSRLGKGAAGPVQAFMDKGADFVVRESLDDLIAGMQALPGGEALDPERVRFEVEARDREVDNDFTKDAQIAMLRSARAYRGDRLIRTATPHRILDPKAGPLIAVKLHVLTRKSLGGIETDLSGRALGTSGEPIPGLYAAGEASGFGGGGVHGYRALEGTFVGGCLFSGRIAGRAAAAAV</sequence>
<proteinExistence type="predicted"/>
<keyword evidence="2" id="KW-0560">Oxidoreductase</keyword>
<dbReference type="InterPro" id="IPR036188">
    <property type="entry name" value="FAD/NAD-bd_sf"/>
</dbReference>
<protein>
    <submittedName>
        <fullName evidence="4">FAD-binding dehydrogenase</fullName>
    </submittedName>
</protein>
<dbReference type="PIRSF" id="PIRSF036654">
    <property type="entry name" value="UCP036654"/>
    <property type="match status" value="1"/>
</dbReference>
<evidence type="ECO:0000259" key="3">
    <source>
        <dbReference type="Pfam" id="PF00890"/>
    </source>
</evidence>
<dbReference type="SUPFAM" id="SSF51905">
    <property type="entry name" value="FAD/NAD(P)-binding domain"/>
    <property type="match status" value="1"/>
</dbReference>
<gene>
    <name evidence="4" type="ORF">ACFQ0P_14990</name>
</gene>
<evidence type="ECO:0000313" key="4">
    <source>
        <dbReference type="EMBL" id="MFD0791704.1"/>
    </source>
</evidence>
<evidence type="ECO:0000313" key="5">
    <source>
        <dbReference type="Proteomes" id="UP001597055"/>
    </source>
</evidence>
<name>A0ABW3AN58_9MICO</name>
<evidence type="ECO:0000256" key="2">
    <source>
        <dbReference type="ARBA" id="ARBA00023002"/>
    </source>
</evidence>
<dbReference type="InterPro" id="IPR027477">
    <property type="entry name" value="Succ_DH/fumarate_Rdtase_cat_sf"/>
</dbReference>
<keyword evidence="1" id="KW-0285">Flavoprotein</keyword>
<dbReference type="NCBIfam" id="NF009472">
    <property type="entry name" value="PRK12834.1"/>
    <property type="match status" value="1"/>
</dbReference>
<dbReference type="Gene3D" id="3.90.700.10">
    <property type="entry name" value="Succinate dehydrogenase/fumarate reductase flavoprotein, catalytic domain"/>
    <property type="match status" value="1"/>
</dbReference>